<evidence type="ECO:0000313" key="10">
    <source>
        <dbReference type="EMBL" id="SFN01503.1"/>
    </source>
</evidence>
<gene>
    <name evidence="10" type="ORF">SAMN05660836_02328</name>
</gene>
<evidence type="ECO:0000256" key="1">
    <source>
        <dbReference type="ARBA" id="ARBA00004141"/>
    </source>
</evidence>
<dbReference type="GO" id="GO:0005886">
    <property type="term" value="C:plasma membrane"/>
    <property type="evidence" value="ECO:0007669"/>
    <property type="project" value="UniProtKB-SubCell"/>
</dbReference>
<dbReference type="OrthoDB" id="9814202at2"/>
<accession>A0A1I4VK08</accession>
<feature type="transmembrane region" description="Helical" evidence="8">
    <location>
        <begin position="191"/>
        <end position="212"/>
    </location>
</feature>
<keyword evidence="4 8" id="KW-0812">Transmembrane</keyword>
<feature type="domain" description="Ammonium transporter AmtB-like" evidence="9">
    <location>
        <begin position="42"/>
        <end position="429"/>
    </location>
</feature>
<dbReference type="RefSeq" id="WP_093395976.1">
    <property type="nucleotide sequence ID" value="NZ_FOUU01000010.1"/>
</dbReference>
<dbReference type="InterPro" id="IPR029020">
    <property type="entry name" value="Ammonium/urea_transptr"/>
</dbReference>
<dbReference type="InterPro" id="IPR001905">
    <property type="entry name" value="Ammonium_transpt"/>
</dbReference>
<name>A0A1I4VK08_9BACT</name>
<evidence type="ECO:0000256" key="4">
    <source>
        <dbReference type="ARBA" id="ARBA00022692"/>
    </source>
</evidence>
<keyword evidence="11" id="KW-1185">Reference proteome</keyword>
<dbReference type="Pfam" id="PF00909">
    <property type="entry name" value="Ammonium_transp"/>
    <property type="match status" value="1"/>
</dbReference>
<dbReference type="Gene3D" id="1.10.3430.10">
    <property type="entry name" value="Ammonium transporter AmtB like domains"/>
    <property type="match status" value="1"/>
</dbReference>
<keyword evidence="5 8" id="KW-1133">Transmembrane helix</keyword>
<evidence type="ECO:0000256" key="5">
    <source>
        <dbReference type="ARBA" id="ARBA00022989"/>
    </source>
</evidence>
<feature type="transmembrane region" description="Helical" evidence="8">
    <location>
        <begin position="312"/>
        <end position="329"/>
    </location>
</feature>
<evidence type="ECO:0000256" key="3">
    <source>
        <dbReference type="ARBA" id="ARBA00022448"/>
    </source>
</evidence>
<comment type="subcellular location">
    <subcellularLocation>
        <location evidence="8">Cell membrane</location>
        <topology evidence="8">Multi-pass membrane protein</topology>
    </subcellularLocation>
    <subcellularLocation>
        <location evidence="1">Membrane</location>
        <topology evidence="1">Multi-pass membrane protein</topology>
    </subcellularLocation>
</comment>
<feature type="transmembrane region" description="Helical" evidence="8">
    <location>
        <begin position="75"/>
        <end position="96"/>
    </location>
</feature>
<organism evidence="10 11">
    <name type="scientific">Thermodesulforhabdus norvegica</name>
    <dbReference type="NCBI Taxonomy" id="39841"/>
    <lineage>
        <taxon>Bacteria</taxon>
        <taxon>Pseudomonadati</taxon>
        <taxon>Thermodesulfobacteriota</taxon>
        <taxon>Syntrophobacteria</taxon>
        <taxon>Syntrophobacterales</taxon>
        <taxon>Thermodesulforhabdaceae</taxon>
        <taxon>Thermodesulforhabdus</taxon>
    </lineage>
</organism>
<feature type="transmembrane region" description="Helical" evidence="8">
    <location>
        <begin position="116"/>
        <end position="145"/>
    </location>
</feature>
<feature type="transmembrane region" description="Helical" evidence="8">
    <location>
        <begin position="288"/>
        <end position="306"/>
    </location>
</feature>
<dbReference type="NCBIfam" id="TIGR00836">
    <property type="entry name" value="amt"/>
    <property type="match status" value="1"/>
</dbReference>
<dbReference type="AlphaFoldDB" id="A0A1I4VK08"/>
<proteinExistence type="inferred from homology"/>
<feature type="transmembrane region" description="Helical" evidence="8">
    <location>
        <begin position="157"/>
        <end position="179"/>
    </location>
</feature>
<reference evidence="10 11" key="1">
    <citation type="submission" date="2016-10" db="EMBL/GenBank/DDBJ databases">
        <authorList>
            <person name="de Groot N.N."/>
        </authorList>
    </citation>
    <scope>NUCLEOTIDE SEQUENCE [LARGE SCALE GENOMIC DNA]</scope>
    <source>
        <strain evidence="10 11">DSM 9990</strain>
    </source>
</reference>
<evidence type="ECO:0000256" key="7">
    <source>
        <dbReference type="ARBA" id="ARBA00023177"/>
    </source>
</evidence>
<dbReference type="PANTHER" id="PTHR43029:SF10">
    <property type="entry name" value="AMMONIUM TRANSPORTER MEP2"/>
    <property type="match status" value="1"/>
</dbReference>
<dbReference type="GO" id="GO:0008519">
    <property type="term" value="F:ammonium channel activity"/>
    <property type="evidence" value="ECO:0007669"/>
    <property type="project" value="InterPro"/>
</dbReference>
<dbReference type="SUPFAM" id="SSF111352">
    <property type="entry name" value="Ammonium transporter"/>
    <property type="match status" value="1"/>
</dbReference>
<evidence type="ECO:0000313" key="11">
    <source>
        <dbReference type="Proteomes" id="UP000199611"/>
    </source>
</evidence>
<dbReference type="EMBL" id="FOUU01000010">
    <property type="protein sequence ID" value="SFN01503.1"/>
    <property type="molecule type" value="Genomic_DNA"/>
</dbReference>
<feature type="transmembrane region" description="Helical" evidence="8">
    <location>
        <begin position="257"/>
        <end position="276"/>
    </location>
</feature>
<dbReference type="PANTHER" id="PTHR43029">
    <property type="entry name" value="AMMONIUM TRANSPORTER MEP2"/>
    <property type="match status" value="1"/>
</dbReference>
<protein>
    <recommendedName>
        <fullName evidence="8">Ammonium transporter</fullName>
    </recommendedName>
</protein>
<dbReference type="InterPro" id="IPR024041">
    <property type="entry name" value="NH4_transpt_AmtB-like_dom"/>
</dbReference>
<dbReference type="STRING" id="39841.SAMN05660836_02328"/>
<evidence type="ECO:0000256" key="2">
    <source>
        <dbReference type="ARBA" id="ARBA00005887"/>
    </source>
</evidence>
<evidence type="ECO:0000256" key="6">
    <source>
        <dbReference type="ARBA" id="ARBA00023136"/>
    </source>
</evidence>
<feature type="transmembrane region" description="Helical" evidence="8">
    <location>
        <begin position="224"/>
        <end position="245"/>
    </location>
</feature>
<keyword evidence="7 8" id="KW-0924">Ammonia transport</keyword>
<keyword evidence="3 8" id="KW-0813">Transport</keyword>
<keyword evidence="6 8" id="KW-0472">Membrane</keyword>
<evidence type="ECO:0000259" key="9">
    <source>
        <dbReference type="Pfam" id="PF00909"/>
    </source>
</evidence>
<feature type="transmembrane region" description="Helical" evidence="8">
    <location>
        <begin position="42"/>
        <end position="63"/>
    </location>
</feature>
<dbReference type="Proteomes" id="UP000199611">
    <property type="component" value="Unassembled WGS sequence"/>
</dbReference>
<feature type="transmembrane region" description="Helical" evidence="8">
    <location>
        <begin position="377"/>
        <end position="399"/>
    </location>
</feature>
<comment type="similarity">
    <text evidence="2 8">Belongs to the ammonia transporter channel (TC 1.A.11.2) family.</text>
</comment>
<feature type="transmembrane region" description="Helical" evidence="8">
    <location>
        <begin position="341"/>
        <end position="365"/>
    </location>
</feature>
<sequence length="432" mass="45924">MDLFRLYKACKKRPALTPWVILPIVIPSLASGAEQPDTGDTAWVLMSSALVMFMIPGLAFFYSGMVRSKNVLSSIMHSMVSMGIIGVQWMVIGYSLAFGEGNSLIGGFSHVFLKGISTGSIIGTIPSFVFVWFQGMFAILTPALISGAVAERIKFSSYCVFLLLWATLVYDPVAHWVWGGGWLQKMEALDFAGGTVVHLTSGVSALAIVAVLRNRIGFPREAFLPHNLTLTVLGCALLWFGWLGFNAGSALGANGTAGLALCTTMTASCGAALSWIIMEWMLLKKPSALGFSSGAIAGLVAITPAAGFVTPFWALIIGLAAGVVCYYGVRLKYALRLDDSLDVVGIHGIGGMFGALATGAFAGVGATGLIHGNVRQMAVQILAAVSVALYCYVMTYLLARVVDFVMGLRVSEEAEINGLDKELHGESGYHFF</sequence>
<evidence type="ECO:0000256" key="8">
    <source>
        <dbReference type="RuleBase" id="RU362002"/>
    </source>
</evidence>